<dbReference type="Gene3D" id="3.90.1470.20">
    <property type="match status" value="1"/>
</dbReference>
<accession>I9LG57</accession>
<dbReference type="Gene3D" id="3.40.50.1000">
    <property type="entry name" value="HAD superfamily/HAD-like"/>
    <property type="match status" value="1"/>
</dbReference>
<proteinExistence type="inferred from homology"/>
<protein>
    <submittedName>
        <fullName evidence="3">2,3-diketo-5-methylthio-1-phosphopentane phosphatase</fullName>
    </submittedName>
</protein>
<gene>
    <name evidence="3" type="ORF">FB4_3036</name>
</gene>
<dbReference type="GO" id="GO:0000287">
    <property type="term" value="F:magnesium ion binding"/>
    <property type="evidence" value="ECO:0007669"/>
    <property type="project" value="TreeGrafter"/>
</dbReference>
<dbReference type="Pfam" id="PF12710">
    <property type="entry name" value="HAD"/>
    <property type="match status" value="1"/>
</dbReference>
<dbReference type="NCBIfam" id="TIGR01489">
    <property type="entry name" value="DKMTPPase-SF"/>
    <property type="match status" value="1"/>
</dbReference>
<keyword evidence="4" id="KW-1185">Reference proteome</keyword>
<comment type="similarity">
    <text evidence="1">Belongs to the HAD-like hydrolase superfamily. SerB family.</text>
</comment>
<dbReference type="EMBL" id="AKVJ01000021">
    <property type="protein sequence ID" value="EIW19326.1"/>
    <property type="molecule type" value="Genomic_DNA"/>
</dbReference>
<dbReference type="InterPro" id="IPR023214">
    <property type="entry name" value="HAD_sf"/>
</dbReference>
<dbReference type="PANTHER" id="PTHR43344">
    <property type="entry name" value="PHOSPHOSERINE PHOSPHATASE"/>
    <property type="match status" value="1"/>
</dbReference>
<keyword evidence="2" id="KW-0378">Hydrolase</keyword>
<dbReference type="SUPFAM" id="SSF56784">
    <property type="entry name" value="HAD-like"/>
    <property type="match status" value="1"/>
</dbReference>
<sequence length="217" mass="25222">MKEFIFVSDFDGTMSERDFYHIIMEKYLGQWGKELHASWKRNEMEDVEFLSTVFKSINRTEEEICEDILSIKIDEYIPAFIEYIKSAGGDFLILSAGTRYYIERLLAFKGIQEIEIISNEGKYENKGVTLLPPDTYHPFYSRRHGVDKAKVVQSLKQKYKKVYYAGNSRPDVNAALLADIAFAKGKLITLLQAKAAEHVPFECFFQVEEFLKNRELI</sequence>
<comment type="caution">
    <text evidence="3">The sequence shown here is derived from an EMBL/GenBank/DDBJ whole genome shotgun (WGS) entry which is preliminary data.</text>
</comment>
<name>I9LG57_9FIRM</name>
<organism evidence="3 4">
    <name type="scientific">Pelosinus fermentans B4</name>
    <dbReference type="NCBI Taxonomy" id="1149862"/>
    <lineage>
        <taxon>Bacteria</taxon>
        <taxon>Bacillati</taxon>
        <taxon>Bacillota</taxon>
        <taxon>Negativicutes</taxon>
        <taxon>Selenomonadales</taxon>
        <taxon>Sporomusaceae</taxon>
        <taxon>Pelosinus</taxon>
    </lineage>
</organism>
<evidence type="ECO:0000256" key="1">
    <source>
        <dbReference type="ARBA" id="ARBA00009184"/>
    </source>
</evidence>
<dbReference type="OrthoDB" id="9804940at2"/>
<dbReference type="Proteomes" id="UP000004324">
    <property type="component" value="Unassembled WGS sequence"/>
</dbReference>
<dbReference type="RefSeq" id="WP_007932935.1">
    <property type="nucleotide sequence ID" value="NZ_AKVJ01000021.1"/>
</dbReference>
<evidence type="ECO:0000313" key="3">
    <source>
        <dbReference type="EMBL" id="EIW19326.1"/>
    </source>
</evidence>
<dbReference type="AlphaFoldDB" id="I9LG57"/>
<dbReference type="InterPro" id="IPR036412">
    <property type="entry name" value="HAD-like_sf"/>
</dbReference>
<dbReference type="NCBIfam" id="TIGR01488">
    <property type="entry name" value="HAD-SF-IB"/>
    <property type="match status" value="1"/>
</dbReference>
<reference evidence="3 4" key="1">
    <citation type="journal article" date="2012" name="J. Bacteriol.">
        <title>Draft Genome Sequences for Two Metal-Reducing Pelosinus fermentans Strains Isolated from a Cr(VI)-Contaminated Site and for Type Strain R7.</title>
        <authorList>
            <person name="Brown S.D."/>
            <person name="Podar M."/>
            <person name="Klingeman D.M."/>
            <person name="Johnson C.M."/>
            <person name="Yang Z.K."/>
            <person name="Utturkar S.M."/>
            <person name="Land M.L."/>
            <person name="Mosher J.J."/>
            <person name="Hurt R.A.Jr."/>
            <person name="Phelps T.J."/>
            <person name="Palumbo A.V."/>
            <person name="Arkin A.P."/>
            <person name="Hazen T.C."/>
            <person name="Elias D.A."/>
        </authorList>
    </citation>
    <scope>NUCLEOTIDE SEQUENCE [LARGE SCALE GENOMIC DNA]</scope>
    <source>
        <strain evidence="3 4">B4</strain>
    </source>
</reference>
<dbReference type="GO" id="GO:0036424">
    <property type="term" value="F:L-phosphoserine phosphatase activity"/>
    <property type="evidence" value="ECO:0007669"/>
    <property type="project" value="TreeGrafter"/>
</dbReference>
<dbReference type="GO" id="GO:0005737">
    <property type="term" value="C:cytoplasm"/>
    <property type="evidence" value="ECO:0007669"/>
    <property type="project" value="TreeGrafter"/>
</dbReference>
<evidence type="ECO:0000313" key="4">
    <source>
        <dbReference type="Proteomes" id="UP000004324"/>
    </source>
</evidence>
<dbReference type="InterPro" id="IPR050582">
    <property type="entry name" value="HAD-like_SerB"/>
</dbReference>
<dbReference type="PATRIC" id="fig|1149862.3.peg.1594"/>
<dbReference type="PANTHER" id="PTHR43344:SF21">
    <property type="entry name" value="POLYOL PHOSPHATE PHOSPHATASE PYP1"/>
    <property type="match status" value="1"/>
</dbReference>
<dbReference type="GO" id="GO:0006564">
    <property type="term" value="P:L-serine biosynthetic process"/>
    <property type="evidence" value="ECO:0007669"/>
    <property type="project" value="TreeGrafter"/>
</dbReference>
<dbReference type="InterPro" id="IPR006384">
    <property type="entry name" value="HAD_hydro_PyrdxlP_Pase-like"/>
</dbReference>
<evidence type="ECO:0000256" key="2">
    <source>
        <dbReference type="ARBA" id="ARBA00022801"/>
    </source>
</evidence>